<gene>
    <name evidence="9" type="ORF">IAR55_006725</name>
</gene>
<feature type="compositionally biased region" description="Basic residues" evidence="7">
    <location>
        <begin position="51"/>
        <end position="61"/>
    </location>
</feature>
<feature type="compositionally biased region" description="Low complexity" evidence="7">
    <location>
        <begin position="63"/>
        <end position="82"/>
    </location>
</feature>
<evidence type="ECO:0000256" key="5">
    <source>
        <dbReference type="ARBA" id="ARBA00023163"/>
    </source>
</evidence>
<dbReference type="GO" id="GO:0006355">
    <property type="term" value="P:regulation of DNA-templated transcription"/>
    <property type="evidence" value="ECO:0007669"/>
    <property type="project" value="InterPro"/>
</dbReference>
<accession>A0AAW0YI13</accession>
<dbReference type="EMBL" id="JBCAWK010000014">
    <property type="protein sequence ID" value="KAK8843933.1"/>
    <property type="molecule type" value="Genomic_DNA"/>
</dbReference>
<protein>
    <recommendedName>
        <fullName evidence="8">GATA-type domain-containing protein</fullName>
    </recommendedName>
</protein>
<dbReference type="PANTHER" id="PTHR47172">
    <property type="entry name" value="OS01G0976800 PROTEIN"/>
    <property type="match status" value="1"/>
</dbReference>
<feature type="region of interest" description="Disordered" evidence="7">
    <location>
        <begin position="332"/>
        <end position="358"/>
    </location>
</feature>
<feature type="region of interest" description="Disordered" evidence="7">
    <location>
        <begin position="213"/>
        <end position="242"/>
    </location>
</feature>
<feature type="compositionally biased region" description="Basic residues" evidence="7">
    <location>
        <begin position="25"/>
        <end position="44"/>
    </location>
</feature>
<feature type="region of interest" description="Disordered" evidence="7">
    <location>
        <begin position="1"/>
        <end position="151"/>
    </location>
</feature>
<dbReference type="SMART" id="SM00401">
    <property type="entry name" value="ZnF_GATA"/>
    <property type="match status" value="1"/>
</dbReference>
<evidence type="ECO:0000256" key="1">
    <source>
        <dbReference type="ARBA" id="ARBA00022723"/>
    </source>
</evidence>
<feature type="domain" description="GATA-type" evidence="8">
    <location>
        <begin position="464"/>
        <end position="494"/>
    </location>
</feature>
<evidence type="ECO:0000313" key="9">
    <source>
        <dbReference type="EMBL" id="KAK8843933.1"/>
    </source>
</evidence>
<dbReference type="GO" id="GO:0008270">
    <property type="term" value="F:zinc ion binding"/>
    <property type="evidence" value="ECO:0007669"/>
    <property type="project" value="UniProtKB-KW"/>
</dbReference>
<dbReference type="Pfam" id="PF00320">
    <property type="entry name" value="GATA"/>
    <property type="match status" value="1"/>
</dbReference>
<evidence type="ECO:0000313" key="10">
    <source>
        <dbReference type="Proteomes" id="UP001388673"/>
    </source>
</evidence>
<dbReference type="Gene3D" id="3.30.50.10">
    <property type="entry name" value="Erythroid Transcription Factor GATA-1, subunit A"/>
    <property type="match status" value="1"/>
</dbReference>
<keyword evidence="4" id="KW-0805">Transcription regulation</keyword>
<keyword evidence="10" id="KW-1185">Reference proteome</keyword>
<keyword evidence="1" id="KW-0479">Metal-binding</keyword>
<proteinExistence type="predicted"/>
<keyword evidence="2 6" id="KW-0863">Zinc-finger</keyword>
<reference evidence="9 10" key="1">
    <citation type="journal article" date="2024" name="bioRxiv">
        <title>Comparative genomics of Cryptococcus and Kwoniella reveals pathogenesis evolution and contrasting karyotype dynamics via intercentromeric recombination or chromosome fusion.</title>
        <authorList>
            <person name="Coelho M.A."/>
            <person name="David-Palma M."/>
            <person name="Shea T."/>
            <person name="Bowers K."/>
            <person name="McGinley-Smith S."/>
            <person name="Mohammad A.W."/>
            <person name="Gnirke A."/>
            <person name="Yurkov A.M."/>
            <person name="Nowrousian M."/>
            <person name="Sun S."/>
            <person name="Cuomo C.A."/>
            <person name="Heitman J."/>
        </authorList>
    </citation>
    <scope>NUCLEOTIDE SEQUENCE [LARGE SCALE GENOMIC DNA]</scope>
    <source>
        <strain evidence="9 10">CBS 13917</strain>
    </source>
</reference>
<dbReference type="GeneID" id="92183983"/>
<evidence type="ECO:0000256" key="3">
    <source>
        <dbReference type="ARBA" id="ARBA00022833"/>
    </source>
</evidence>
<keyword evidence="5" id="KW-0804">Transcription</keyword>
<evidence type="ECO:0000256" key="2">
    <source>
        <dbReference type="ARBA" id="ARBA00022771"/>
    </source>
</evidence>
<dbReference type="InterPro" id="IPR000679">
    <property type="entry name" value="Znf_GATA"/>
</dbReference>
<dbReference type="CDD" id="cd00202">
    <property type="entry name" value="ZnF_GATA"/>
    <property type="match status" value="1"/>
</dbReference>
<sequence>MWSSTSTTGSADARTTESGLSDQHRHQRHQQQHQHSSHHQHKHTNSLQQQQHHHHEHHHHSSTPDSGPSASSSYPSASTDAARSQHDGHPMNTVYQYPYAYPVSSYPDDQQHPHPHSQEHQPRSSSTTTNSEYAPLDSQLPLPPPASFEAALTPPWMHHPYNSSNQGLYSQQGRAGSGPAGWQPSSTSQPSYHAGYQDATHYGLPPYMLSYVSSSSSSSPPVHGAKGKGRDPSDVWSEDERDMKRIRVESEMPVDVEREIEQLKTYLTQLINLIEPFAPVSTTPAPSPPPPYLHTRFARLSSLIHSTLVALSPYVHPFLSPVFTKIFTGPTARSSSPVEQVAAASPPAPTKKLEDMTPAEREMEVIRKRRDALIAKAALAAMPLAAMNKIGNSISNHTQGQGGRNGHLPMSGSLGNLSALTEASELASNQLHPLPQAHAQPQPQQSQMLSLDMLSPRSLTLMGRCHGCGSSVTREWRRGPDGPESLCDTCGMHYARLLKKKDLPAMVESSEEEEEALGLITGAGVQVT</sequence>
<feature type="region of interest" description="Disordered" evidence="7">
    <location>
        <begin position="395"/>
        <end position="415"/>
    </location>
</feature>
<name>A0AAW0YI13_9TREE</name>
<evidence type="ECO:0000259" key="8">
    <source>
        <dbReference type="PROSITE" id="PS50114"/>
    </source>
</evidence>
<evidence type="ECO:0000256" key="4">
    <source>
        <dbReference type="ARBA" id="ARBA00023015"/>
    </source>
</evidence>
<feature type="compositionally biased region" description="Low complexity" evidence="7">
    <location>
        <begin position="213"/>
        <end position="222"/>
    </location>
</feature>
<feature type="compositionally biased region" description="Polar residues" evidence="7">
    <location>
        <begin position="1"/>
        <end position="10"/>
    </location>
</feature>
<organism evidence="9 10">
    <name type="scientific">Kwoniella newhampshirensis</name>
    <dbReference type="NCBI Taxonomy" id="1651941"/>
    <lineage>
        <taxon>Eukaryota</taxon>
        <taxon>Fungi</taxon>
        <taxon>Dikarya</taxon>
        <taxon>Basidiomycota</taxon>
        <taxon>Agaricomycotina</taxon>
        <taxon>Tremellomycetes</taxon>
        <taxon>Tremellales</taxon>
        <taxon>Cryptococcaceae</taxon>
        <taxon>Kwoniella</taxon>
    </lineage>
</organism>
<feature type="region of interest" description="Disordered" evidence="7">
    <location>
        <begin position="163"/>
        <end position="197"/>
    </location>
</feature>
<dbReference type="KEGG" id="kne:92183983"/>
<dbReference type="AlphaFoldDB" id="A0AAW0YI13"/>
<dbReference type="PANTHER" id="PTHR47172:SF24">
    <property type="entry name" value="GATA ZINC FINGER DOMAIN-CONTAINING PROTEIN 14-RELATED"/>
    <property type="match status" value="1"/>
</dbReference>
<dbReference type="GO" id="GO:0043565">
    <property type="term" value="F:sequence-specific DNA binding"/>
    <property type="evidence" value="ECO:0007669"/>
    <property type="project" value="InterPro"/>
</dbReference>
<evidence type="ECO:0000256" key="6">
    <source>
        <dbReference type="PROSITE-ProRule" id="PRU00094"/>
    </source>
</evidence>
<feature type="compositionally biased region" description="Polar residues" evidence="7">
    <location>
        <begin position="163"/>
        <end position="174"/>
    </location>
</feature>
<feature type="compositionally biased region" description="Basic and acidic residues" evidence="7">
    <location>
        <begin position="109"/>
        <end position="122"/>
    </location>
</feature>
<evidence type="ECO:0000256" key="7">
    <source>
        <dbReference type="SAM" id="MobiDB-lite"/>
    </source>
</evidence>
<dbReference type="Proteomes" id="UP001388673">
    <property type="component" value="Unassembled WGS sequence"/>
</dbReference>
<keyword evidence="3" id="KW-0862">Zinc</keyword>
<dbReference type="InterPro" id="IPR013088">
    <property type="entry name" value="Znf_NHR/GATA"/>
</dbReference>
<dbReference type="SUPFAM" id="SSF57716">
    <property type="entry name" value="Glucocorticoid receptor-like (DNA-binding domain)"/>
    <property type="match status" value="1"/>
</dbReference>
<dbReference type="PROSITE" id="PS50114">
    <property type="entry name" value="GATA_ZN_FINGER_2"/>
    <property type="match status" value="1"/>
</dbReference>
<comment type="caution">
    <text evidence="9">The sequence shown here is derived from an EMBL/GenBank/DDBJ whole genome shotgun (WGS) entry which is preliminary data.</text>
</comment>
<dbReference type="RefSeq" id="XP_066799497.1">
    <property type="nucleotide sequence ID" value="XM_066949805.1"/>
</dbReference>